<dbReference type="GO" id="GO:0005634">
    <property type="term" value="C:nucleus"/>
    <property type="evidence" value="ECO:0007669"/>
    <property type="project" value="TreeGrafter"/>
</dbReference>
<evidence type="ECO:0000256" key="1">
    <source>
        <dbReference type="ARBA" id="ARBA00022884"/>
    </source>
</evidence>
<accession>A0AB34KJ00</accession>
<evidence type="ECO:0000256" key="3">
    <source>
        <dbReference type="SAM" id="MobiDB-lite"/>
    </source>
</evidence>
<evidence type="ECO:0000313" key="5">
    <source>
        <dbReference type="EMBL" id="KAL1584027.1"/>
    </source>
</evidence>
<dbReference type="PANTHER" id="PTHR19965:SF35">
    <property type="entry name" value="RNA ANNEALING PROTEIN YRA1"/>
    <property type="match status" value="1"/>
</dbReference>
<feature type="compositionally biased region" description="Low complexity" evidence="3">
    <location>
        <begin position="182"/>
        <end position="192"/>
    </location>
</feature>
<dbReference type="PROSITE" id="PS50102">
    <property type="entry name" value="RRM"/>
    <property type="match status" value="1"/>
</dbReference>
<organism evidence="5 6">
    <name type="scientific">Cladosporium halotolerans</name>
    <dbReference type="NCBI Taxonomy" id="1052096"/>
    <lineage>
        <taxon>Eukaryota</taxon>
        <taxon>Fungi</taxon>
        <taxon>Dikarya</taxon>
        <taxon>Ascomycota</taxon>
        <taxon>Pezizomycotina</taxon>
        <taxon>Dothideomycetes</taxon>
        <taxon>Dothideomycetidae</taxon>
        <taxon>Cladosporiales</taxon>
        <taxon>Cladosporiaceae</taxon>
        <taxon>Cladosporium</taxon>
    </lineage>
</organism>
<dbReference type="InterPro" id="IPR051229">
    <property type="entry name" value="ALYREF_mRNA_export"/>
</dbReference>
<feature type="region of interest" description="Disordered" evidence="3">
    <location>
        <begin position="164"/>
        <end position="263"/>
    </location>
</feature>
<dbReference type="SUPFAM" id="SSF54928">
    <property type="entry name" value="RNA-binding domain, RBD"/>
    <property type="match status" value="1"/>
</dbReference>
<evidence type="ECO:0000313" key="6">
    <source>
        <dbReference type="Proteomes" id="UP000803884"/>
    </source>
</evidence>
<feature type="compositionally biased region" description="Basic residues" evidence="3">
    <location>
        <begin position="203"/>
        <end position="217"/>
    </location>
</feature>
<dbReference type="GO" id="GO:0003729">
    <property type="term" value="F:mRNA binding"/>
    <property type="evidence" value="ECO:0007669"/>
    <property type="project" value="TreeGrafter"/>
</dbReference>
<comment type="caution">
    <text evidence="5">The sequence shown here is derived from an EMBL/GenBank/DDBJ whole genome shotgun (WGS) entry which is preliminary data.</text>
</comment>
<dbReference type="AlphaFoldDB" id="A0AB34KJ00"/>
<dbReference type="SMART" id="SM00360">
    <property type="entry name" value="RRM"/>
    <property type="match status" value="1"/>
</dbReference>
<name>A0AB34KJ00_9PEZI</name>
<protein>
    <recommendedName>
        <fullName evidence="4">RRM domain-containing protein</fullName>
    </recommendedName>
</protein>
<dbReference type="Gene3D" id="3.30.70.330">
    <property type="match status" value="1"/>
</dbReference>
<gene>
    <name evidence="5" type="ORF">WHR41_08123</name>
</gene>
<dbReference type="RefSeq" id="XP_069227133.1">
    <property type="nucleotide sequence ID" value="XM_069376727.1"/>
</dbReference>
<feature type="compositionally biased region" description="Low complexity" evidence="3">
    <location>
        <begin position="237"/>
        <end position="256"/>
    </location>
</feature>
<dbReference type="Proteomes" id="UP000803884">
    <property type="component" value="Unassembled WGS sequence"/>
</dbReference>
<dbReference type="Pfam" id="PF13865">
    <property type="entry name" value="FoP_duplication"/>
    <property type="match status" value="1"/>
</dbReference>
<dbReference type="Pfam" id="PF00076">
    <property type="entry name" value="RRM_1"/>
    <property type="match status" value="1"/>
</dbReference>
<dbReference type="InterPro" id="IPR012677">
    <property type="entry name" value="Nucleotide-bd_a/b_plait_sf"/>
</dbReference>
<sequence length="263" mass="26478">MSGQGKLDQSLDEIMKDTKPARAGRGRGPRRAAAVKAAAATAAPAGGVSKKTKAPRAAKVAAPAAPAVPTTGDSKIIVSGLPDDVNESQIKDYFSKSVGAVKKVMLTYGPTGRSRGTATIVFSKPGSAALAARDLNGVKVDNRAMRIEVVLGANNVPAAAAPKSLGDRIAKPKNAAQESKKGAAAKAAKPAANGTEGTAKNARNNKKKSGRAGKPKPKTAEQLDAEMQDYFGGGEPNGAAPAANGTAQAAPATNDDAAMDEIS</sequence>
<dbReference type="InterPro" id="IPR025715">
    <property type="entry name" value="FoP_C"/>
</dbReference>
<dbReference type="InterPro" id="IPR035979">
    <property type="entry name" value="RBD_domain_sf"/>
</dbReference>
<dbReference type="InterPro" id="IPR000504">
    <property type="entry name" value="RRM_dom"/>
</dbReference>
<keyword evidence="1 2" id="KW-0694">RNA-binding</keyword>
<feature type="region of interest" description="Disordered" evidence="3">
    <location>
        <begin position="1"/>
        <end position="54"/>
    </location>
</feature>
<evidence type="ECO:0000256" key="2">
    <source>
        <dbReference type="PROSITE-ProRule" id="PRU00176"/>
    </source>
</evidence>
<reference evidence="5 6" key="1">
    <citation type="journal article" date="2020" name="Microbiol. Resour. Announc.">
        <title>Draft Genome Sequence of a Cladosporium Species Isolated from the Mesophotic Ascidian Didemnum maculosum.</title>
        <authorList>
            <person name="Gioti A."/>
            <person name="Siaperas R."/>
            <person name="Nikolaivits E."/>
            <person name="Le Goff G."/>
            <person name="Ouazzani J."/>
            <person name="Kotoulas G."/>
            <person name="Topakas E."/>
        </authorList>
    </citation>
    <scope>NUCLEOTIDE SEQUENCE [LARGE SCALE GENOMIC DNA]</scope>
    <source>
        <strain evidence="5 6">TM138-S3</strain>
    </source>
</reference>
<dbReference type="GeneID" id="96009565"/>
<dbReference type="SMART" id="SM01218">
    <property type="entry name" value="FoP_duplication"/>
    <property type="match status" value="1"/>
</dbReference>
<feature type="compositionally biased region" description="Low complexity" evidence="3">
    <location>
        <begin position="31"/>
        <end position="48"/>
    </location>
</feature>
<dbReference type="EMBL" id="JAAQHG020000029">
    <property type="protein sequence ID" value="KAL1584027.1"/>
    <property type="molecule type" value="Genomic_DNA"/>
</dbReference>
<feature type="domain" description="RRM" evidence="4">
    <location>
        <begin position="74"/>
        <end position="152"/>
    </location>
</feature>
<dbReference type="PANTHER" id="PTHR19965">
    <property type="entry name" value="RNA AND EXPORT FACTOR BINDING PROTEIN"/>
    <property type="match status" value="1"/>
</dbReference>
<evidence type="ECO:0000259" key="4">
    <source>
        <dbReference type="PROSITE" id="PS50102"/>
    </source>
</evidence>
<keyword evidence="6" id="KW-1185">Reference proteome</keyword>
<proteinExistence type="predicted"/>